<dbReference type="PRINTS" id="PR00081">
    <property type="entry name" value="GDHRDH"/>
</dbReference>
<dbReference type="InterPro" id="IPR051122">
    <property type="entry name" value="SDR_DHRS6-like"/>
</dbReference>
<evidence type="ECO:0000256" key="1">
    <source>
        <dbReference type="ARBA" id="ARBA00006484"/>
    </source>
</evidence>
<dbReference type="InterPro" id="IPR036291">
    <property type="entry name" value="NAD(P)-bd_dom_sf"/>
</dbReference>
<keyword evidence="3" id="KW-0520">NAD</keyword>
<evidence type="ECO:0000256" key="3">
    <source>
        <dbReference type="ARBA" id="ARBA00023027"/>
    </source>
</evidence>
<dbReference type="Proteomes" id="UP001330812">
    <property type="component" value="Chromosome"/>
</dbReference>
<dbReference type="Gene3D" id="3.40.50.720">
    <property type="entry name" value="NAD(P)-binding Rossmann-like Domain"/>
    <property type="match status" value="1"/>
</dbReference>
<dbReference type="InterPro" id="IPR002347">
    <property type="entry name" value="SDR_fam"/>
</dbReference>
<comment type="similarity">
    <text evidence="1">Belongs to the short-chain dehydrogenases/reductases (SDR) family.</text>
</comment>
<dbReference type="EMBL" id="CP142149">
    <property type="protein sequence ID" value="WSE29859.1"/>
    <property type="molecule type" value="Genomic_DNA"/>
</dbReference>
<dbReference type="PRINTS" id="PR00080">
    <property type="entry name" value="SDRFAMILY"/>
</dbReference>
<dbReference type="SUPFAM" id="SSF51735">
    <property type="entry name" value="NAD(P)-binding Rossmann-fold domains"/>
    <property type="match status" value="1"/>
</dbReference>
<sequence length="249" mass="25843">MDLQLRGLRAVVTGASKGIGAAIAETLAAEGVDLVLVARSAVDGAALAERYGVEVRTVAADLSTADGREELLRAVDSVDILVNNAGAIPPGSLQDVGEAEWREAWDLKVYGYVFLTQSLYPQLAKSVHGVVLNIIGVAADDLPSGYVTGAVGNSALVAFTKTLAKSAQRDGLRVVGINPGPTATDRHERLQRAAAAERLGSADRWAELDSSLPFGRACSPQEIADSAAFLVSPRSSYTSGTVLTIDGGV</sequence>
<accession>A0ABZ1I6M2</accession>
<proteinExistence type="inferred from homology"/>
<dbReference type="Pfam" id="PF13561">
    <property type="entry name" value="adh_short_C2"/>
    <property type="match status" value="1"/>
</dbReference>
<evidence type="ECO:0000313" key="4">
    <source>
        <dbReference type="EMBL" id="WSE29859.1"/>
    </source>
</evidence>
<organism evidence="4 5">
    <name type="scientific">Amycolatopsis rhabdoformis</name>
    <dbReference type="NCBI Taxonomy" id="1448059"/>
    <lineage>
        <taxon>Bacteria</taxon>
        <taxon>Bacillati</taxon>
        <taxon>Actinomycetota</taxon>
        <taxon>Actinomycetes</taxon>
        <taxon>Pseudonocardiales</taxon>
        <taxon>Pseudonocardiaceae</taxon>
        <taxon>Amycolatopsis</taxon>
    </lineage>
</organism>
<dbReference type="NCBIfam" id="NF004779">
    <property type="entry name" value="PRK06125.1"/>
    <property type="match status" value="1"/>
</dbReference>
<evidence type="ECO:0000256" key="2">
    <source>
        <dbReference type="ARBA" id="ARBA00023002"/>
    </source>
</evidence>
<reference evidence="4 5" key="1">
    <citation type="journal article" date="2015" name="Int. J. Syst. Evol. Microbiol.">
        <title>Amycolatopsis rhabdoformis sp. nov., an actinomycete isolated from a tropical forest soil.</title>
        <authorList>
            <person name="Souza W.R."/>
            <person name="Silva R.E."/>
            <person name="Goodfellow M."/>
            <person name="Busarakam K."/>
            <person name="Figueiro F.S."/>
            <person name="Ferreira D."/>
            <person name="Rodrigues-Filho E."/>
            <person name="Moraes L.A.B."/>
            <person name="Zucchi T.D."/>
        </authorList>
    </citation>
    <scope>NUCLEOTIDE SEQUENCE [LARGE SCALE GENOMIC DNA]</scope>
    <source>
        <strain evidence="4 5">NCIMB 14900</strain>
    </source>
</reference>
<evidence type="ECO:0000313" key="5">
    <source>
        <dbReference type="Proteomes" id="UP001330812"/>
    </source>
</evidence>
<dbReference type="PANTHER" id="PTHR43477:SF4">
    <property type="entry name" value="DEHYDROGENASE_REDUCTASE SDR FAMILY MEMBER 6"/>
    <property type="match status" value="1"/>
</dbReference>
<dbReference type="RefSeq" id="WP_326568817.1">
    <property type="nucleotide sequence ID" value="NZ_CP142149.1"/>
</dbReference>
<gene>
    <name evidence="4" type="ORF">VSH64_44915</name>
</gene>
<keyword evidence="2" id="KW-0560">Oxidoreductase</keyword>
<protein>
    <submittedName>
        <fullName evidence="4">Short-chain dehydrogenase/reductase</fullName>
    </submittedName>
</protein>
<dbReference type="PANTHER" id="PTHR43477">
    <property type="entry name" value="DIHYDROANTICAPSIN 7-DEHYDROGENASE"/>
    <property type="match status" value="1"/>
</dbReference>
<keyword evidence="5" id="KW-1185">Reference proteome</keyword>
<name>A0ABZ1I6M2_9PSEU</name>